<gene>
    <name evidence="4" type="ORF">BCR26_07740</name>
</gene>
<feature type="domain" description="AB hydrolase-1" evidence="3">
    <location>
        <begin position="29"/>
        <end position="140"/>
    </location>
</feature>
<keyword evidence="1" id="KW-0378">Hydrolase</keyword>
<dbReference type="STRING" id="762845.BCR26_07740"/>
<dbReference type="Proteomes" id="UP000095256">
    <property type="component" value="Unassembled WGS sequence"/>
</dbReference>
<dbReference type="OrthoDB" id="31158at2"/>
<evidence type="ECO:0000256" key="2">
    <source>
        <dbReference type="ARBA" id="ARBA00038115"/>
    </source>
</evidence>
<dbReference type="AlphaFoldDB" id="A0A1E5L154"/>
<evidence type="ECO:0000313" key="5">
    <source>
        <dbReference type="Proteomes" id="UP000095256"/>
    </source>
</evidence>
<dbReference type="PANTHER" id="PTHR22946">
    <property type="entry name" value="DIENELACTONE HYDROLASE DOMAIN-CONTAINING PROTEIN-RELATED"/>
    <property type="match status" value="1"/>
</dbReference>
<name>A0A1E5L154_9ENTE</name>
<dbReference type="InterPro" id="IPR050261">
    <property type="entry name" value="FrsA_esterase"/>
</dbReference>
<dbReference type="SUPFAM" id="SSF53474">
    <property type="entry name" value="alpha/beta-Hydrolases"/>
    <property type="match status" value="1"/>
</dbReference>
<accession>A0A1E5L154</accession>
<keyword evidence="5" id="KW-1185">Reference proteome</keyword>
<reference evidence="4 5" key="1">
    <citation type="submission" date="2016-09" db="EMBL/GenBank/DDBJ databases">
        <authorList>
            <person name="Capua I."/>
            <person name="De Benedictis P."/>
            <person name="Joannis T."/>
            <person name="Lombin L.H."/>
            <person name="Cattoli G."/>
        </authorList>
    </citation>
    <scope>NUCLEOTIDE SEQUENCE [LARGE SCALE GENOMIC DNA]</scope>
    <source>
        <strain evidence="4 5">LMG 25899</strain>
    </source>
</reference>
<proteinExistence type="inferred from homology"/>
<dbReference type="PANTHER" id="PTHR22946:SF9">
    <property type="entry name" value="POLYKETIDE TRANSFERASE AF380"/>
    <property type="match status" value="1"/>
</dbReference>
<dbReference type="GO" id="GO:0052689">
    <property type="term" value="F:carboxylic ester hydrolase activity"/>
    <property type="evidence" value="ECO:0007669"/>
    <property type="project" value="UniProtKB-ARBA"/>
</dbReference>
<evidence type="ECO:0000256" key="1">
    <source>
        <dbReference type="ARBA" id="ARBA00022801"/>
    </source>
</evidence>
<dbReference type="Pfam" id="PF00561">
    <property type="entry name" value="Abhydrolase_1"/>
    <property type="match status" value="1"/>
</dbReference>
<dbReference type="EMBL" id="MIEK01000002">
    <property type="protein sequence ID" value="OEH83882.1"/>
    <property type="molecule type" value="Genomic_DNA"/>
</dbReference>
<comment type="caution">
    <text evidence="4">The sequence shown here is derived from an EMBL/GenBank/DDBJ whole genome shotgun (WGS) entry which is preliminary data.</text>
</comment>
<dbReference type="Gene3D" id="3.40.50.1820">
    <property type="entry name" value="alpha/beta hydrolase"/>
    <property type="match status" value="1"/>
</dbReference>
<evidence type="ECO:0000259" key="3">
    <source>
        <dbReference type="Pfam" id="PF00561"/>
    </source>
</evidence>
<dbReference type="InterPro" id="IPR000073">
    <property type="entry name" value="AB_hydrolase_1"/>
</dbReference>
<comment type="similarity">
    <text evidence="2">Belongs to the AB hydrolase superfamily. FUS2 hydrolase family.</text>
</comment>
<protein>
    <submittedName>
        <fullName evidence="4">S9 family serine peptidase</fullName>
    </submittedName>
</protein>
<dbReference type="InterPro" id="IPR029058">
    <property type="entry name" value="AB_hydrolase_fold"/>
</dbReference>
<organism evidence="4 5">
    <name type="scientific">Enterococcus rivorum</name>
    <dbReference type="NCBI Taxonomy" id="762845"/>
    <lineage>
        <taxon>Bacteria</taxon>
        <taxon>Bacillati</taxon>
        <taxon>Bacillota</taxon>
        <taxon>Bacilli</taxon>
        <taxon>Lactobacillales</taxon>
        <taxon>Enterococcaceae</taxon>
        <taxon>Enterococcus</taxon>
    </lineage>
</organism>
<sequence length="254" mass="28978">MKITTRHRYVKKIPVLEVVLEEDRNAPLPLIIYYHGWQSSKELVLTQARKLAEKGFRVVLPDAMNHGERRTGPISPIPSVTFWASIQYNIFEFSQLIHYFEAHELIKDDLIGVGGVSMGGMTASCLLTQHPEIKVGACIMGTPSPLKYLERVLKNAKEMSIFIPQDVPLLLVWIANYDLSIFPEKLANRPVLFWHGTEDEKIPYEDVDDFFTEIENEPYSDNTEFLIGQGEGHLVNGVTMDTIATFFERELKPN</sequence>
<evidence type="ECO:0000313" key="4">
    <source>
        <dbReference type="EMBL" id="OEH83882.1"/>
    </source>
</evidence>
<dbReference type="RefSeq" id="WP_069697243.1">
    <property type="nucleotide sequence ID" value="NZ_JAGGMA010000009.1"/>
</dbReference>